<evidence type="ECO:0000313" key="4">
    <source>
        <dbReference type="EMBL" id="GFQ76711.1"/>
    </source>
</evidence>
<protein>
    <recommendedName>
        <fullName evidence="3">Protein kinase domain-containing protein</fullName>
    </recommendedName>
</protein>
<dbReference type="Pfam" id="PF00069">
    <property type="entry name" value="Pkinase"/>
    <property type="match status" value="1"/>
</dbReference>
<feature type="non-terminal residue" evidence="4">
    <location>
        <position position="1"/>
    </location>
</feature>
<dbReference type="PANTHER" id="PTHR24346">
    <property type="entry name" value="MAP/MICROTUBULE AFFINITY-REGULATING KINASE"/>
    <property type="match status" value="1"/>
</dbReference>
<dbReference type="InterPro" id="IPR008271">
    <property type="entry name" value="Ser/Thr_kinase_AS"/>
</dbReference>
<dbReference type="Gene3D" id="1.10.510.10">
    <property type="entry name" value="Transferase(Phosphotransferase) domain 1"/>
    <property type="match status" value="1"/>
</dbReference>
<keyword evidence="5" id="KW-1185">Reference proteome</keyword>
<dbReference type="PROSITE" id="PS50011">
    <property type="entry name" value="PROTEIN_KINASE_DOM"/>
    <property type="match status" value="1"/>
</dbReference>
<dbReference type="GO" id="GO:0005524">
    <property type="term" value="F:ATP binding"/>
    <property type="evidence" value="ECO:0007669"/>
    <property type="project" value="UniProtKB-KW"/>
</dbReference>
<dbReference type="PROSITE" id="PS00108">
    <property type="entry name" value="PROTEIN_KINASE_ST"/>
    <property type="match status" value="1"/>
</dbReference>
<organism evidence="4 5">
    <name type="scientific">Trichonephila clavata</name>
    <name type="common">Joro spider</name>
    <name type="synonym">Nephila clavata</name>
    <dbReference type="NCBI Taxonomy" id="2740835"/>
    <lineage>
        <taxon>Eukaryota</taxon>
        <taxon>Metazoa</taxon>
        <taxon>Ecdysozoa</taxon>
        <taxon>Arthropoda</taxon>
        <taxon>Chelicerata</taxon>
        <taxon>Arachnida</taxon>
        <taxon>Araneae</taxon>
        <taxon>Araneomorphae</taxon>
        <taxon>Entelegynae</taxon>
        <taxon>Araneoidea</taxon>
        <taxon>Nephilidae</taxon>
        <taxon>Trichonephila</taxon>
    </lineage>
</organism>
<feature type="domain" description="Protein kinase" evidence="3">
    <location>
        <begin position="1"/>
        <end position="150"/>
    </location>
</feature>
<evidence type="ECO:0000256" key="1">
    <source>
        <dbReference type="ARBA" id="ARBA00022741"/>
    </source>
</evidence>
<dbReference type="EMBL" id="BMAO01011800">
    <property type="protein sequence ID" value="GFQ76711.1"/>
    <property type="molecule type" value="Genomic_DNA"/>
</dbReference>
<dbReference type="InterPro" id="IPR011009">
    <property type="entry name" value="Kinase-like_dom_sf"/>
</dbReference>
<dbReference type="Proteomes" id="UP000887116">
    <property type="component" value="Unassembled WGS sequence"/>
</dbReference>
<dbReference type="FunFam" id="1.10.510.10:FF:000571">
    <property type="entry name" value="Maternal embryonic leucine zipper kinase"/>
    <property type="match status" value="1"/>
</dbReference>
<dbReference type="AlphaFoldDB" id="A0A8X6KLB4"/>
<dbReference type="InterPro" id="IPR000719">
    <property type="entry name" value="Prot_kinase_dom"/>
</dbReference>
<gene>
    <name evidence="4" type="primary">NIM1K</name>
    <name evidence="4" type="ORF">TNCT_580331</name>
</gene>
<dbReference type="GO" id="GO:0000226">
    <property type="term" value="P:microtubule cytoskeleton organization"/>
    <property type="evidence" value="ECO:0007669"/>
    <property type="project" value="TreeGrafter"/>
</dbReference>
<name>A0A8X6KLB4_TRICU</name>
<keyword evidence="1" id="KW-0547">Nucleotide-binding</keyword>
<dbReference type="OrthoDB" id="193931at2759"/>
<accession>A0A8X6KLB4</accession>
<dbReference type="SUPFAM" id="SSF56112">
    <property type="entry name" value="Protein kinase-like (PK-like)"/>
    <property type="match status" value="1"/>
</dbReference>
<sequence>PYQNNNYRTLQHKHNIIHRDLKAENVFISGANTVKVGDFGFSTRVQNSREILLTFCGSPPYVAPEIFQNENYVGSSVDVWSLGVLLYFIITASLPFRGDTVSIVKRKILSGSFAVPKFVSKDCIDLINGLLQLDPTKRFTINQIKNGLWLKGTTFPVTRNGKNATHEKKVMEILKSIGITENLLQEHKAKGARSNVTGTYRILMHKNEDKFLTDDKEKKFKKIVLTCPTFKSKTCTIL</sequence>
<keyword evidence="2" id="KW-0067">ATP-binding</keyword>
<proteinExistence type="predicted"/>
<dbReference type="GO" id="GO:0050321">
    <property type="term" value="F:tau-protein kinase activity"/>
    <property type="evidence" value="ECO:0007669"/>
    <property type="project" value="TreeGrafter"/>
</dbReference>
<comment type="caution">
    <text evidence="4">The sequence shown here is derived from an EMBL/GenBank/DDBJ whole genome shotgun (WGS) entry which is preliminary data.</text>
</comment>
<reference evidence="4" key="1">
    <citation type="submission" date="2020-07" db="EMBL/GenBank/DDBJ databases">
        <title>Multicomponent nature underlies the extraordinary mechanical properties of spider dragline silk.</title>
        <authorList>
            <person name="Kono N."/>
            <person name="Nakamura H."/>
            <person name="Mori M."/>
            <person name="Yoshida Y."/>
            <person name="Ohtoshi R."/>
            <person name="Malay A.D."/>
            <person name="Moran D.A.P."/>
            <person name="Tomita M."/>
            <person name="Numata K."/>
            <person name="Arakawa K."/>
        </authorList>
    </citation>
    <scope>NUCLEOTIDE SEQUENCE</scope>
</reference>
<dbReference type="GO" id="GO:0035556">
    <property type="term" value="P:intracellular signal transduction"/>
    <property type="evidence" value="ECO:0007669"/>
    <property type="project" value="TreeGrafter"/>
</dbReference>
<dbReference type="PANTHER" id="PTHR24346:SF49">
    <property type="entry name" value="NIM1 SERINE_THREONINE PROTEIN KINASE"/>
    <property type="match status" value="1"/>
</dbReference>
<evidence type="ECO:0000313" key="5">
    <source>
        <dbReference type="Proteomes" id="UP000887116"/>
    </source>
</evidence>
<evidence type="ECO:0000259" key="3">
    <source>
        <dbReference type="PROSITE" id="PS50011"/>
    </source>
</evidence>
<dbReference type="GO" id="GO:0005737">
    <property type="term" value="C:cytoplasm"/>
    <property type="evidence" value="ECO:0007669"/>
    <property type="project" value="TreeGrafter"/>
</dbReference>
<dbReference type="SMART" id="SM00220">
    <property type="entry name" value="S_TKc"/>
    <property type="match status" value="1"/>
</dbReference>
<evidence type="ECO:0000256" key="2">
    <source>
        <dbReference type="ARBA" id="ARBA00022840"/>
    </source>
</evidence>